<dbReference type="EMBL" id="OMOF01000095">
    <property type="protein sequence ID" value="SPF37574.1"/>
    <property type="molecule type" value="Genomic_DNA"/>
</dbReference>
<dbReference type="Proteomes" id="UP000238916">
    <property type="component" value="Unassembled WGS sequence"/>
</dbReference>
<sequence length="47" mass="5666">MKREGFKKVGLSVFAWNERAVSFYKKDDWIQEESGETSLSVRFFRYI</sequence>
<gene>
    <name evidence="1" type="ORF">SBF1_1840006</name>
</gene>
<reference evidence="2" key="1">
    <citation type="submission" date="2018-02" db="EMBL/GenBank/DDBJ databases">
        <authorList>
            <person name="Hausmann B."/>
        </authorList>
    </citation>
    <scope>NUCLEOTIDE SEQUENCE [LARGE SCALE GENOMIC DNA]</scope>
    <source>
        <strain evidence="2">Peat soil MAG SbF1</strain>
    </source>
</reference>
<evidence type="ECO:0000313" key="2">
    <source>
        <dbReference type="Proteomes" id="UP000238916"/>
    </source>
</evidence>
<evidence type="ECO:0000313" key="1">
    <source>
        <dbReference type="EMBL" id="SPF37574.1"/>
    </source>
</evidence>
<dbReference type="Gene3D" id="3.40.630.30">
    <property type="match status" value="1"/>
</dbReference>
<dbReference type="InterPro" id="IPR016181">
    <property type="entry name" value="Acyl_CoA_acyltransferase"/>
</dbReference>
<dbReference type="GO" id="GO:0016740">
    <property type="term" value="F:transferase activity"/>
    <property type="evidence" value="ECO:0007669"/>
    <property type="project" value="UniProtKB-KW"/>
</dbReference>
<protein>
    <submittedName>
        <fullName evidence="1">Acetyltransferase</fullName>
    </submittedName>
</protein>
<accession>A0A2U3KD19</accession>
<keyword evidence="1" id="KW-0808">Transferase</keyword>
<name>A0A2U3KD19_9FIRM</name>
<dbReference type="AlphaFoldDB" id="A0A2U3KD19"/>
<dbReference type="SUPFAM" id="SSF55729">
    <property type="entry name" value="Acyl-CoA N-acyltransferases (Nat)"/>
    <property type="match status" value="1"/>
</dbReference>
<proteinExistence type="predicted"/>
<organism evidence="1 2">
    <name type="scientific">Candidatus Desulfosporosinus infrequens</name>
    <dbReference type="NCBI Taxonomy" id="2043169"/>
    <lineage>
        <taxon>Bacteria</taxon>
        <taxon>Bacillati</taxon>
        <taxon>Bacillota</taxon>
        <taxon>Clostridia</taxon>
        <taxon>Eubacteriales</taxon>
        <taxon>Desulfitobacteriaceae</taxon>
        <taxon>Desulfosporosinus</taxon>
    </lineage>
</organism>